<evidence type="ECO:0000313" key="1">
    <source>
        <dbReference type="EMBL" id="BBE51785.1"/>
    </source>
</evidence>
<dbReference type="Proteomes" id="UP000033070">
    <property type="component" value="Chromosome"/>
</dbReference>
<organism evidence="1 2">
    <name type="scientific">Ferriphaselus amnicola</name>
    <dbReference type="NCBI Taxonomy" id="1188319"/>
    <lineage>
        <taxon>Bacteria</taxon>
        <taxon>Pseudomonadati</taxon>
        <taxon>Pseudomonadota</taxon>
        <taxon>Betaproteobacteria</taxon>
        <taxon>Nitrosomonadales</taxon>
        <taxon>Gallionellaceae</taxon>
        <taxon>Ferriphaselus</taxon>
    </lineage>
</organism>
<protein>
    <submittedName>
        <fullName evidence="1">Uncharacterized protein</fullName>
    </submittedName>
</protein>
<dbReference type="AlphaFoldDB" id="A0A2Z6GF67"/>
<proteinExistence type="predicted"/>
<dbReference type="InterPro" id="IPR056912">
    <property type="entry name" value="Phage_JBD30_tail_term-like"/>
</dbReference>
<name>A0A2Z6GF67_9PROT</name>
<dbReference type="Pfam" id="PF23840">
    <property type="entry name" value="Phage_tail_terminator"/>
    <property type="match status" value="1"/>
</dbReference>
<dbReference type="KEGG" id="fam:OYT1_ch2269"/>
<sequence>MISLKPIILMLTDKPVWFGGLWFRKVDGAAAYAKIRPDALPLPAAWVVRSADKGEPIGERLDSDEPEFDVVIAIENARGHEPGETDEQLLKYRQAVYRLLRGEEGAPDTRPIKWRGGRVIEYTEDDLYWADRYSFEGVINNYLPDPAGFNSINRTGGTL</sequence>
<accession>A0A2Z6GF67</accession>
<dbReference type="OrthoDB" id="9179571at2"/>
<evidence type="ECO:0000313" key="2">
    <source>
        <dbReference type="Proteomes" id="UP000033070"/>
    </source>
</evidence>
<dbReference type="STRING" id="1188319.OYT1_01588"/>
<reference evidence="1 2" key="1">
    <citation type="submission" date="2018-06" db="EMBL/GenBank/DDBJ databases">
        <title>OYT1 Genome Sequencing.</title>
        <authorList>
            <person name="Kato S."/>
            <person name="Itoh T."/>
            <person name="Ohkuma M."/>
        </authorList>
    </citation>
    <scope>NUCLEOTIDE SEQUENCE [LARGE SCALE GENOMIC DNA]</scope>
    <source>
        <strain evidence="1 2">OYT1</strain>
    </source>
</reference>
<gene>
    <name evidence="1" type="ORF">OYT1_ch2269</name>
</gene>
<dbReference type="EMBL" id="AP018738">
    <property type="protein sequence ID" value="BBE51785.1"/>
    <property type="molecule type" value="Genomic_DNA"/>
</dbReference>
<keyword evidence="2" id="KW-1185">Reference proteome</keyword>
<dbReference type="RefSeq" id="WP_062626755.1">
    <property type="nucleotide sequence ID" value="NZ_AP018738.1"/>
</dbReference>